<sequence length="721" mass="77656">MEKPTTQATVSVIDSEQEVHDVDPVSKWTPGYFKRFPFVGAVSLGLITALSCAALGVLIGSDNKSSSTWPQRIAPNVVLSLLNAFSSLALAVAVGEGVAIAWWRKALKGSTVAQLHEQWSLTTGLFAGIFRPKALTSSIALAVLATQVTLLNSILYQRATSTYVAHDAPRTVQAAGIGATEFPMTGYVVSNTSFGAQTSCACFMVGDSFTPVVNTWETSNGFFAGYNELFRFSERSIVGGNGDLKYCNGLCFATLDTIGFEIDCVDRTNHTDIAIPAIAAYESGGNSSAWTDLPIFNSSFGLEYATQSRNYSLITLDLQYFQSDDPYNPKSTTCPGTVFTKQCSLRPAVVRYPIQITNFTNPHILNGVSLGTQNGGDGNSMMMNSATALPKYSSSLKQAEGFEVISYLYPNDTHTIRSLTALGGIASAMSQFLSSTAAITYSGDDSWSLKQVGTLSQTMMYGPPNMGSCDCSFKNEALDTIINSINQLAFLTATGLVDTASFRGLPHSKKAFPSNLPQALVVGVDQNDTATFRPTPRSATQITDVVHYKTHYLFAGLAFGITIICIVLVIPSFWHYGELGRRVTLGPMEIASAFGAPILVDDSHKNEDNGPAKGDINNLIKNIGDRKIVYGFVDVHEEGAAHQEMYLQPSNSPSVPPSPQIQQSPIVQVASPPMSPALNQGETSRMQKRKSVRLAMGRPELVRPTSMVVPMQSPRLGTMKE</sequence>
<evidence type="ECO:0000313" key="1">
    <source>
        <dbReference type="EMBL" id="KAJ9660671.1"/>
    </source>
</evidence>
<protein>
    <submittedName>
        <fullName evidence="1">Uncharacterized protein</fullName>
    </submittedName>
</protein>
<accession>A0ACC3AE66</accession>
<evidence type="ECO:0000313" key="2">
    <source>
        <dbReference type="Proteomes" id="UP001172386"/>
    </source>
</evidence>
<dbReference type="EMBL" id="JAPDRQ010000029">
    <property type="protein sequence ID" value="KAJ9660671.1"/>
    <property type="molecule type" value="Genomic_DNA"/>
</dbReference>
<dbReference type="Proteomes" id="UP001172386">
    <property type="component" value="Unassembled WGS sequence"/>
</dbReference>
<gene>
    <name evidence="1" type="ORF">H2198_002414</name>
</gene>
<keyword evidence="2" id="KW-1185">Reference proteome</keyword>
<name>A0ACC3AE66_9EURO</name>
<organism evidence="1 2">
    <name type="scientific">Neophaeococcomyces mojaviensis</name>
    <dbReference type="NCBI Taxonomy" id="3383035"/>
    <lineage>
        <taxon>Eukaryota</taxon>
        <taxon>Fungi</taxon>
        <taxon>Dikarya</taxon>
        <taxon>Ascomycota</taxon>
        <taxon>Pezizomycotina</taxon>
        <taxon>Eurotiomycetes</taxon>
        <taxon>Chaetothyriomycetidae</taxon>
        <taxon>Chaetothyriales</taxon>
        <taxon>Chaetothyriales incertae sedis</taxon>
        <taxon>Neophaeococcomyces</taxon>
    </lineage>
</organism>
<reference evidence="1" key="1">
    <citation type="submission" date="2022-10" db="EMBL/GenBank/DDBJ databases">
        <title>Culturing micro-colonial fungi from biological soil crusts in the Mojave desert and describing Neophaeococcomyces mojavensis, and introducing the new genera and species Taxawa tesnikishii.</title>
        <authorList>
            <person name="Kurbessoian T."/>
            <person name="Stajich J.E."/>
        </authorList>
    </citation>
    <scope>NUCLEOTIDE SEQUENCE</scope>
    <source>
        <strain evidence="1">JES_112</strain>
    </source>
</reference>
<proteinExistence type="predicted"/>
<comment type="caution">
    <text evidence="1">The sequence shown here is derived from an EMBL/GenBank/DDBJ whole genome shotgun (WGS) entry which is preliminary data.</text>
</comment>